<organism evidence="5 6">
    <name type="scientific">Anopheles culicifacies</name>
    <dbReference type="NCBI Taxonomy" id="139723"/>
    <lineage>
        <taxon>Eukaryota</taxon>
        <taxon>Metazoa</taxon>
        <taxon>Ecdysozoa</taxon>
        <taxon>Arthropoda</taxon>
        <taxon>Hexapoda</taxon>
        <taxon>Insecta</taxon>
        <taxon>Pterygota</taxon>
        <taxon>Neoptera</taxon>
        <taxon>Endopterygota</taxon>
        <taxon>Diptera</taxon>
        <taxon>Nematocera</taxon>
        <taxon>Culicoidea</taxon>
        <taxon>Culicidae</taxon>
        <taxon>Anophelinae</taxon>
        <taxon>Anopheles</taxon>
        <taxon>culicifacies species complex</taxon>
    </lineage>
</organism>
<dbReference type="STRING" id="139723.A0A182MLH0"/>
<keyword evidence="2" id="KW-0560">Oxidoreductase</keyword>
<dbReference type="FunFam" id="3.40.50.720:FF:000495">
    <property type="entry name" value="3 hydroxysteroid dehydrogenase, putative"/>
    <property type="match status" value="1"/>
</dbReference>
<evidence type="ECO:0000313" key="6">
    <source>
        <dbReference type="Proteomes" id="UP000075883"/>
    </source>
</evidence>
<dbReference type="InterPro" id="IPR036291">
    <property type="entry name" value="NAD(P)-bd_dom_sf"/>
</dbReference>
<keyword evidence="3" id="KW-1133">Transmembrane helix</keyword>
<keyword evidence="6" id="KW-1185">Reference proteome</keyword>
<feature type="domain" description="3-beta hydroxysteroid dehydrogenase/isomerase" evidence="4">
    <location>
        <begin position="60"/>
        <end position="333"/>
    </location>
</feature>
<dbReference type="PANTHER" id="PTHR43245:SF51">
    <property type="entry name" value="SHORT CHAIN DEHYDROGENASE_REDUCTASE FAMILY 42E, MEMBER 2"/>
    <property type="match status" value="1"/>
</dbReference>
<dbReference type="VEuPathDB" id="VectorBase:ACUA021129"/>
<name>A0A182MLH0_9DIPT</name>
<dbReference type="GO" id="GO:0006694">
    <property type="term" value="P:steroid biosynthetic process"/>
    <property type="evidence" value="ECO:0007669"/>
    <property type="project" value="InterPro"/>
</dbReference>
<reference evidence="6" key="1">
    <citation type="submission" date="2013-09" db="EMBL/GenBank/DDBJ databases">
        <title>The Genome Sequence of Anopheles culicifacies species A.</title>
        <authorList>
            <consortium name="The Broad Institute Genomics Platform"/>
            <person name="Neafsey D.E."/>
            <person name="Besansky N."/>
            <person name="Howell P."/>
            <person name="Walton C."/>
            <person name="Young S.K."/>
            <person name="Zeng Q."/>
            <person name="Gargeya S."/>
            <person name="Fitzgerald M."/>
            <person name="Haas B."/>
            <person name="Abouelleil A."/>
            <person name="Allen A.W."/>
            <person name="Alvarado L."/>
            <person name="Arachchi H.M."/>
            <person name="Berlin A.M."/>
            <person name="Chapman S.B."/>
            <person name="Gainer-Dewar J."/>
            <person name="Goldberg J."/>
            <person name="Griggs A."/>
            <person name="Gujja S."/>
            <person name="Hansen M."/>
            <person name="Howarth C."/>
            <person name="Imamovic A."/>
            <person name="Ireland A."/>
            <person name="Larimer J."/>
            <person name="McCowan C."/>
            <person name="Murphy C."/>
            <person name="Pearson M."/>
            <person name="Poon T.W."/>
            <person name="Priest M."/>
            <person name="Roberts A."/>
            <person name="Saif S."/>
            <person name="Shea T."/>
            <person name="Sisk P."/>
            <person name="Sykes S."/>
            <person name="Wortman J."/>
            <person name="Nusbaum C."/>
            <person name="Birren B."/>
        </authorList>
    </citation>
    <scope>NUCLEOTIDE SEQUENCE [LARGE SCALE GENOMIC DNA]</scope>
    <source>
        <strain evidence="6">A-37</strain>
    </source>
</reference>
<dbReference type="PANTHER" id="PTHR43245">
    <property type="entry name" value="BIFUNCTIONAL POLYMYXIN RESISTANCE PROTEIN ARNA"/>
    <property type="match status" value="1"/>
</dbReference>
<evidence type="ECO:0000256" key="3">
    <source>
        <dbReference type="SAM" id="Phobius"/>
    </source>
</evidence>
<dbReference type="Pfam" id="PF01073">
    <property type="entry name" value="3Beta_HSD"/>
    <property type="match status" value="1"/>
</dbReference>
<feature type="transmembrane region" description="Helical" evidence="3">
    <location>
        <begin position="342"/>
        <end position="360"/>
    </location>
</feature>
<dbReference type="AlphaFoldDB" id="A0A182MLH0"/>
<dbReference type="GO" id="GO:0016616">
    <property type="term" value="F:oxidoreductase activity, acting on the CH-OH group of donors, NAD or NADP as acceptor"/>
    <property type="evidence" value="ECO:0007669"/>
    <property type="project" value="InterPro"/>
</dbReference>
<reference evidence="5" key="2">
    <citation type="submission" date="2020-05" db="UniProtKB">
        <authorList>
            <consortium name="EnsemblMetazoa"/>
        </authorList>
    </citation>
    <scope>IDENTIFICATION</scope>
    <source>
        <strain evidence="5">A-37</strain>
    </source>
</reference>
<accession>A0A182MLH0</accession>
<sequence>MQLLQLCCRELYIFYLVYNTLKRLGSGRDIGVGHLTGSTGVRIRFAQFPRNAGSDYPNAGGSGFYGQHLIRVLQERDSKVGEIRVIDLNPYENRLGHTESKKVVSYVGDICDAKAIEHAFENVDCVFHLAAYMNFDFPPNYDELQRVNVDGTGQVIELCRKYCVPRFVFASDCLIHMTPYLGKANFTIICNQTEPKTKVPMKESEFQIPGYAASKWRAECLAIEANDTLLANGEKLKTIAIRPPVMFGECDERFVPSITKVALKFNGSIPKLAGPGGKQQIIYAGNAAWCLVRAKDALVENAKNIAGYPVFVTDESGIEDTTRFCQRISRANDTLKLRPSSYQIPLFLTFFLAFLLELLVKAVHPFTKIRLPLSPCGLLSYMSSIMLFNRIRASIYLDYEPIYSEEKAVTNSALWYERWYQDYCQAHRLKKLKVK</sequence>
<dbReference type="Proteomes" id="UP000075883">
    <property type="component" value="Unassembled WGS sequence"/>
</dbReference>
<comment type="similarity">
    <text evidence="1">Belongs to the 3-beta-HSD family.</text>
</comment>
<evidence type="ECO:0000259" key="4">
    <source>
        <dbReference type="Pfam" id="PF01073"/>
    </source>
</evidence>
<evidence type="ECO:0000256" key="1">
    <source>
        <dbReference type="ARBA" id="ARBA00009219"/>
    </source>
</evidence>
<dbReference type="EMBL" id="AXCM01012137">
    <property type="status" value="NOT_ANNOTATED_CDS"/>
    <property type="molecule type" value="Genomic_DNA"/>
</dbReference>
<proteinExistence type="inferred from homology"/>
<keyword evidence="3" id="KW-0472">Membrane</keyword>
<dbReference type="EMBL" id="AXCM01012138">
    <property type="status" value="NOT_ANNOTATED_CDS"/>
    <property type="molecule type" value="Genomic_DNA"/>
</dbReference>
<dbReference type="SUPFAM" id="SSF51735">
    <property type="entry name" value="NAD(P)-binding Rossmann-fold domains"/>
    <property type="match status" value="1"/>
</dbReference>
<evidence type="ECO:0000256" key="2">
    <source>
        <dbReference type="ARBA" id="ARBA00023002"/>
    </source>
</evidence>
<dbReference type="InterPro" id="IPR002225">
    <property type="entry name" value="3Beta_OHSteriod_DH/Estase"/>
</dbReference>
<dbReference type="EnsemblMetazoa" id="ACUA021129-RA">
    <property type="protein sequence ID" value="ACUA021129-PA"/>
    <property type="gene ID" value="ACUA021129"/>
</dbReference>
<keyword evidence="3" id="KW-0812">Transmembrane</keyword>
<dbReference type="InterPro" id="IPR050177">
    <property type="entry name" value="Lipid_A_modif_metabolic_enz"/>
</dbReference>
<evidence type="ECO:0000313" key="5">
    <source>
        <dbReference type="EnsemblMetazoa" id="ACUA021129-PA"/>
    </source>
</evidence>
<dbReference type="Gene3D" id="3.40.50.720">
    <property type="entry name" value="NAD(P)-binding Rossmann-like Domain"/>
    <property type="match status" value="1"/>
</dbReference>
<protein>
    <recommendedName>
        <fullName evidence="4">3-beta hydroxysteroid dehydrogenase/isomerase domain-containing protein</fullName>
    </recommendedName>
</protein>